<evidence type="ECO:0000313" key="3">
    <source>
        <dbReference type="Proteomes" id="UP000469558"/>
    </source>
</evidence>
<comment type="caution">
    <text evidence="2">The sequence shown here is derived from an EMBL/GenBank/DDBJ whole genome shotgun (WGS) entry which is preliminary data.</text>
</comment>
<dbReference type="Pfam" id="PF20150">
    <property type="entry name" value="2EXR"/>
    <property type="match status" value="1"/>
</dbReference>
<dbReference type="InterPro" id="IPR045518">
    <property type="entry name" value="2EXR"/>
</dbReference>
<evidence type="ECO:0000313" key="2">
    <source>
        <dbReference type="EMBL" id="TVY80451.1"/>
    </source>
</evidence>
<dbReference type="PANTHER" id="PTHR35910:SF1">
    <property type="entry name" value="2EXR DOMAIN-CONTAINING PROTEIN"/>
    <property type="match status" value="1"/>
</dbReference>
<name>A0A8T9C449_9HELO</name>
<dbReference type="PANTHER" id="PTHR35910">
    <property type="entry name" value="2EXR DOMAIN-CONTAINING PROTEIN"/>
    <property type="match status" value="1"/>
</dbReference>
<proteinExistence type="predicted"/>
<accession>A0A8T9C449</accession>
<organism evidence="2 3">
    <name type="scientific">Lachnellula suecica</name>
    <dbReference type="NCBI Taxonomy" id="602035"/>
    <lineage>
        <taxon>Eukaryota</taxon>
        <taxon>Fungi</taxon>
        <taxon>Dikarya</taxon>
        <taxon>Ascomycota</taxon>
        <taxon>Pezizomycotina</taxon>
        <taxon>Leotiomycetes</taxon>
        <taxon>Helotiales</taxon>
        <taxon>Lachnaceae</taxon>
        <taxon>Lachnellula</taxon>
    </lineage>
</organism>
<dbReference type="Proteomes" id="UP000469558">
    <property type="component" value="Unassembled WGS sequence"/>
</dbReference>
<evidence type="ECO:0000259" key="1">
    <source>
        <dbReference type="Pfam" id="PF20150"/>
    </source>
</evidence>
<gene>
    <name evidence="2" type="ORF">LSUE1_G007807</name>
</gene>
<dbReference type="EMBL" id="QGMK01000681">
    <property type="protein sequence ID" value="TVY80451.1"/>
    <property type="molecule type" value="Genomic_DNA"/>
</dbReference>
<dbReference type="OrthoDB" id="3473305at2759"/>
<protein>
    <recommendedName>
        <fullName evidence="1">2EXR domain-containing protein</fullName>
    </recommendedName>
</protein>
<dbReference type="AlphaFoldDB" id="A0A8T9C449"/>
<reference evidence="2 3" key="1">
    <citation type="submission" date="2018-05" db="EMBL/GenBank/DDBJ databases">
        <title>Genome sequencing and assembly of the regulated plant pathogen Lachnellula willkommii and related sister species for the development of diagnostic species identification markers.</title>
        <authorList>
            <person name="Giroux E."/>
            <person name="Bilodeau G."/>
        </authorList>
    </citation>
    <scope>NUCLEOTIDE SEQUENCE [LARGE SCALE GENOMIC DNA]</scope>
    <source>
        <strain evidence="2 3">CBS 268.59</strain>
    </source>
</reference>
<keyword evidence="3" id="KW-1185">Reference proteome</keyword>
<sequence>MSTPTEFHLFPNLPSEIRLKVWSFIVGTPRVVKIHCKKRIERNRRFADAFVSEEPPPIALHICQESRHEALSIYETFFTTARSPRYTYVAFDRDTIKFPDGTLEYIKPLELQSIQRMIMEVKDCAYFTTFHLDTVQKMQSLKELEIVTGGIARTTGTDEGDMYDWNGGGRYLTESGAEDLASDIAMARERELGETT</sequence>
<feature type="domain" description="2EXR" evidence="1">
    <location>
        <begin position="7"/>
        <end position="96"/>
    </location>
</feature>